<evidence type="ECO:0000256" key="2">
    <source>
        <dbReference type="ARBA" id="ARBA00013064"/>
    </source>
</evidence>
<dbReference type="PROSITE" id="PS50056">
    <property type="entry name" value="TYR_PHOSPHATASE_2"/>
    <property type="match status" value="1"/>
</dbReference>
<dbReference type="EC" id="3.1.3.48" evidence="2"/>
<keyword evidence="5" id="KW-0812">Transmembrane</keyword>
<dbReference type="InterPro" id="IPR000340">
    <property type="entry name" value="Dual-sp_phosphatase_cat-dom"/>
</dbReference>
<dbReference type="InterPro" id="IPR029021">
    <property type="entry name" value="Prot-tyrosine_phosphatase-like"/>
</dbReference>
<feature type="transmembrane region" description="Helical" evidence="5">
    <location>
        <begin position="251"/>
        <end position="271"/>
    </location>
</feature>
<gene>
    <name evidence="7" type="ORF">SteCoe_23036</name>
</gene>
<dbReference type="InterPro" id="IPR020422">
    <property type="entry name" value="TYR_PHOSPHATASE_DUAL_dom"/>
</dbReference>
<dbReference type="GO" id="GO:0005737">
    <property type="term" value="C:cytoplasm"/>
    <property type="evidence" value="ECO:0007669"/>
    <property type="project" value="TreeGrafter"/>
</dbReference>
<evidence type="ECO:0000256" key="5">
    <source>
        <dbReference type="SAM" id="Phobius"/>
    </source>
</evidence>
<comment type="caution">
    <text evidence="7">The sequence shown here is derived from an EMBL/GenBank/DDBJ whole genome shotgun (WGS) entry which is preliminary data.</text>
</comment>
<dbReference type="SMART" id="SM00195">
    <property type="entry name" value="DSPc"/>
    <property type="match status" value="1"/>
</dbReference>
<dbReference type="GO" id="GO:0017017">
    <property type="term" value="F:MAP kinase tyrosine/serine/threonine phosphatase activity"/>
    <property type="evidence" value="ECO:0007669"/>
    <property type="project" value="TreeGrafter"/>
</dbReference>
<evidence type="ECO:0000313" key="8">
    <source>
        <dbReference type="Proteomes" id="UP000187209"/>
    </source>
</evidence>
<dbReference type="EMBL" id="MPUH01000578">
    <property type="protein sequence ID" value="OMJ77391.1"/>
    <property type="molecule type" value="Genomic_DNA"/>
</dbReference>
<name>A0A1R2BL12_9CILI</name>
<evidence type="ECO:0000313" key="7">
    <source>
        <dbReference type="EMBL" id="OMJ77391.1"/>
    </source>
</evidence>
<dbReference type="GO" id="GO:0043409">
    <property type="term" value="P:negative regulation of MAPK cascade"/>
    <property type="evidence" value="ECO:0007669"/>
    <property type="project" value="TreeGrafter"/>
</dbReference>
<evidence type="ECO:0000256" key="4">
    <source>
        <dbReference type="ARBA" id="ARBA00022912"/>
    </source>
</evidence>
<dbReference type="Gene3D" id="3.90.190.10">
    <property type="entry name" value="Protein tyrosine phosphatase superfamily"/>
    <property type="match status" value="1"/>
</dbReference>
<dbReference type="OrthoDB" id="2017893at2759"/>
<keyword evidence="3" id="KW-0378">Hydrolase</keyword>
<dbReference type="PANTHER" id="PTHR10159">
    <property type="entry name" value="DUAL SPECIFICITY PROTEIN PHOSPHATASE"/>
    <property type="match status" value="1"/>
</dbReference>
<dbReference type="Pfam" id="PF00782">
    <property type="entry name" value="DSPc"/>
    <property type="match status" value="1"/>
</dbReference>
<dbReference type="GO" id="GO:0008330">
    <property type="term" value="F:protein tyrosine/threonine phosphatase activity"/>
    <property type="evidence" value="ECO:0007669"/>
    <property type="project" value="TreeGrafter"/>
</dbReference>
<comment type="similarity">
    <text evidence="1">Belongs to the protein-tyrosine phosphatase family. Non-receptor class dual specificity subfamily.</text>
</comment>
<dbReference type="CDD" id="cd14498">
    <property type="entry name" value="DSP"/>
    <property type="match status" value="1"/>
</dbReference>
<dbReference type="AlphaFoldDB" id="A0A1R2BL12"/>
<sequence length="314" mass="35565">MILQQRLLLKPKQNKQGKPSNTLSATSLSVLYSSWSSLSLEEKSDYKVLGEQFKRNYVRIRKSSGQKKSKRLVQQTLIKMPQVLDLKEIYRLSKNKPQMSSTKNPMQKLIYSIKNQIQDISYKANDKNSITTALKNSIFDSYIIRDEPFQDINEAQISRIPFKENLLVSGVRGEIYISGIRAASDLSLLMKNDIKAVVSIGNCKQAAKFTAISGGYFELPIKESEDCLSNFKEYLLKTTRFIDLKLKEGNVLISCFYGVCRSCAIVIAYLMKKYMVRLDKALAIVKSGRKCCNLSAAGIQVLTEIEFNLFSLGE</sequence>
<organism evidence="7 8">
    <name type="scientific">Stentor coeruleus</name>
    <dbReference type="NCBI Taxonomy" id="5963"/>
    <lineage>
        <taxon>Eukaryota</taxon>
        <taxon>Sar</taxon>
        <taxon>Alveolata</taxon>
        <taxon>Ciliophora</taxon>
        <taxon>Postciliodesmatophora</taxon>
        <taxon>Heterotrichea</taxon>
        <taxon>Heterotrichida</taxon>
        <taxon>Stentoridae</taxon>
        <taxon>Stentor</taxon>
    </lineage>
</organism>
<reference evidence="7 8" key="1">
    <citation type="submission" date="2016-11" db="EMBL/GenBank/DDBJ databases">
        <title>The macronuclear genome of Stentor coeruleus: a giant cell with tiny introns.</title>
        <authorList>
            <person name="Slabodnick M."/>
            <person name="Ruby J.G."/>
            <person name="Reiff S.B."/>
            <person name="Swart E.C."/>
            <person name="Gosai S."/>
            <person name="Prabakaran S."/>
            <person name="Witkowska E."/>
            <person name="Larue G.E."/>
            <person name="Fisher S."/>
            <person name="Freeman R.M."/>
            <person name="Gunawardena J."/>
            <person name="Chu W."/>
            <person name="Stover N.A."/>
            <person name="Gregory B.D."/>
            <person name="Nowacki M."/>
            <person name="Derisi J."/>
            <person name="Roy S.W."/>
            <person name="Marshall W.F."/>
            <person name="Sood P."/>
        </authorList>
    </citation>
    <scope>NUCLEOTIDE SEQUENCE [LARGE SCALE GENOMIC DNA]</scope>
    <source>
        <strain evidence="7">WM001</strain>
    </source>
</reference>
<feature type="domain" description="Tyrosine specific protein phosphatases" evidence="6">
    <location>
        <begin position="233"/>
        <end position="289"/>
    </location>
</feature>
<dbReference type="InterPro" id="IPR000387">
    <property type="entry name" value="Tyr_Pase_dom"/>
</dbReference>
<protein>
    <recommendedName>
        <fullName evidence="2">protein-tyrosine-phosphatase</fullName>
        <ecNumber evidence="2">3.1.3.48</ecNumber>
    </recommendedName>
</protein>
<dbReference type="SUPFAM" id="SSF52799">
    <property type="entry name" value="(Phosphotyrosine protein) phosphatases II"/>
    <property type="match status" value="1"/>
</dbReference>
<keyword evidence="5" id="KW-1133">Transmembrane helix</keyword>
<evidence type="ECO:0000256" key="3">
    <source>
        <dbReference type="ARBA" id="ARBA00022801"/>
    </source>
</evidence>
<keyword evidence="4" id="KW-0904">Protein phosphatase</keyword>
<evidence type="ECO:0000256" key="1">
    <source>
        <dbReference type="ARBA" id="ARBA00008601"/>
    </source>
</evidence>
<dbReference type="Proteomes" id="UP000187209">
    <property type="component" value="Unassembled WGS sequence"/>
</dbReference>
<proteinExistence type="inferred from homology"/>
<dbReference type="GO" id="GO:0033550">
    <property type="term" value="F:MAP kinase tyrosine phosphatase activity"/>
    <property type="evidence" value="ECO:0007669"/>
    <property type="project" value="TreeGrafter"/>
</dbReference>
<keyword evidence="8" id="KW-1185">Reference proteome</keyword>
<evidence type="ECO:0000259" key="6">
    <source>
        <dbReference type="PROSITE" id="PS50056"/>
    </source>
</evidence>
<keyword evidence="5" id="KW-0472">Membrane</keyword>
<accession>A0A1R2BL12</accession>
<dbReference type="PANTHER" id="PTHR10159:SF511">
    <property type="entry name" value="DUAL SPECIFICITY PROTEIN PHOSPHATASE 1"/>
    <property type="match status" value="1"/>
</dbReference>